<dbReference type="Gramene" id="EME31196">
    <property type="protein sequence ID" value="EME31196"/>
    <property type="gene ID" value="Gasu_14430"/>
</dbReference>
<dbReference type="InterPro" id="IPR051646">
    <property type="entry name" value="NatB_acetyltransferase_subunit"/>
</dbReference>
<dbReference type="GO" id="GO:0031416">
    <property type="term" value="C:NatB complex"/>
    <property type="evidence" value="ECO:0007669"/>
    <property type="project" value="TreeGrafter"/>
</dbReference>
<evidence type="ECO:0000313" key="5">
    <source>
        <dbReference type="EMBL" id="EME31196.1"/>
    </source>
</evidence>
<keyword evidence="1 5" id="KW-0808">Transferase</keyword>
<reference evidence="6" key="1">
    <citation type="journal article" date="2013" name="Science">
        <title>Gene transfer from bacteria and archaea facilitated evolution of an extremophilic eukaryote.</title>
        <authorList>
            <person name="Schonknecht G."/>
            <person name="Chen W.H."/>
            <person name="Ternes C.M."/>
            <person name="Barbier G.G."/>
            <person name="Shrestha R.P."/>
            <person name="Stanke M."/>
            <person name="Brautigam A."/>
            <person name="Baker B.J."/>
            <person name="Banfield J.F."/>
            <person name="Garavito R.M."/>
            <person name="Carr K."/>
            <person name="Wilkerson C."/>
            <person name="Rensing S.A."/>
            <person name="Gagneul D."/>
            <person name="Dickenson N.E."/>
            <person name="Oesterhelt C."/>
            <person name="Lercher M.J."/>
            <person name="Weber A.P."/>
        </authorList>
    </citation>
    <scope>NUCLEOTIDE SEQUENCE [LARGE SCALE GENOMIC DNA]</scope>
    <source>
        <strain evidence="6">074W</strain>
    </source>
</reference>
<name>M2W600_GALSU</name>
<keyword evidence="6" id="KW-1185">Reference proteome</keyword>
<dbReference type="SUPFAM" id="SSF55729">
    <property type="entry name" value="Acyl-CoA N-acyltransferases (Nat)"/>
    <property type="match status" value="1"/>
</dbReference>
<dbReference type="CDD" id="cd04301">
    <property type="entry name" value="NAT_SF"/>
    <property type="match status" value="1"/>
</dbReference>
<dbReference type="GeneID" id="17089863"/>
<evidence type="ECO:0000313" key="6">
    <source>
        <dbReference type="Proteomes" id="UP000030680"/>
    </source>
</evidence>
<dbReference type="EMBL" id="KB454493">
    <property type="protein sequence ID" value="EME31196.1"/>
    <property type="molecule type" value="Genomic_DNA"/>
</dbReference>
<dbReference type="InterPro" id="IPR000182">
    <property type="entry name" value="GNAT_dom"/>
</dbReference>
<dbReference type="Gene3D" id="3.40.630.30">
    <property type="match status" value="1"/>
</dbReference>
<comment type="similarity">
    <text evidence="3">Belongs to the acetyltransferase family. ARD1 subfamily.</text>
</comment>
<keyword evidence="2" id="KW-0012">Acyltransferase</keyword>
<dbReference type="RefSeq" id="XP_005707716.1">
    <property type="nucleotide sequence ID" value="XM_005707659.1"/>
</dbReference>
<dbReference type="GO" id="GO:0004596">
    <property type="term" value="F:protein-N-terminal amino-acid acetyltransferase activity"/>
    <property type="evidence" value="ECO:0007669"/>
    <property type="project" value="TreeGrafter"/>
</dbReference>
<evidence type="ECO:0000256" key="1">
    <source>
        <dbReference type="ARBA" id="ARBA00022679"/>
    </source>
</evidence>
<dbReference type="STRING" id="130081.M2W600"/>
<dbReference type="AlphaFoldDB" id="M2W600"/>
<feature type="domain" description="N-acetyltransferase" evidence="4">
    <location>
        <begin position="12"/>
        <end position="161"/>
    </location>
</feature>
<sequence length="185" mass="21333">MKTVICGVQNMTTIRRLSAEDLLHFNSVNLDQLTETFNLGFYFNYLARWPDYQYVVTDSQSTTVAYIIGKAEGAGDLFHGHVSAVTVAPWFRRMGLASLLMEILENVSEKVYQGYFVDLFVRVSNHRAIEMYKKLGYIVYRRIIGYYSGEEDAFDMRKSLSKDPERKAMIPLDRPVYPSEVLLTD</sequence>
<dbReference type="PANTHER" id="PTHR45910:SF1">
    <property type="entry name" value="N-ALPHA-ACETYLTRANSFERASE 20"/>
    <property type="match status" value="1"/>
</dbReference>
<dbReference type="InterPro" id="IPR016181">
    <property type="entry name" value="Acyl_CoA_acyltransferase"/>
</dbReference>
<proteinExistence type="inferred from homology"/>
<dbReference type="Proteomes" id="UP000030680">
    <property type="component" value="Unassembled WGS sequence"/>
</dbReference>
<organism evidence="5 6">
    <name type="scientific">Galdieria sulphuraria</name>
    <name type="common">Red alga</name>
    <dbReference type="NCBI Taxonomy" id="130081"/>
    <lineage>
        <taxon>Eukaryota</taxon>
        <taxon>Rhodophyta</taxon>
        <taxon>Bangiophyceae</taxon>
        <taxon>Galdieriales</taxon>
        <taxon>Galdieriaceae</taxon>
        <taxon>Galdieria</taxon>
    </lineage>
</organism>
<dbReference type="eggNOG" id="KOG3234">
    <property type="taxonomic scope" value="Eukaryota"/>
</dbReference>
<accession>M2W600</accession>
<evidence type="ECO:0000256" key="2">
    <source>
        <dbReference type="ARBA" id="ARBA00023315"/>
    </source>
</evidence>
<dbReference type="PROSITE" id="PS51186">
    <property type="entry name" value="GNAT"/>
    <property type="match status" value="1"/>
</dbReference>
<evidence type="ECO:0000256" key="3">
    <source>
        <dbReference type="ARBA" id="ARBA00025786"/>
    </source>
</evidence>
<protein>
    <submittedName>
        <fullName evidence="5">GCN5-related N-acetyltransferase (GNAT) family protein isoform 2</fullName>
    </submittedName>
</protein>
<dbReference type="Pfam" id="PF00583">
    <property type="entry name" value="Acetyltransf_1"/>
    <property type="match status" value="1"/>
</dbReference>
<dbReference type="OrthoDB" id="10264728at2759"/>
<gene>
    <name evidence="5" type="ORF">Gasu_14430</name>
</gene>
<evidence type="ECO:0000259" key="4">
    <source>
        <dbReference type="PROSITE" id="PS51186"/>
    </source>
</evidence>
<dbReference type="PANTHER" id="PTHR45910">
    <property type="entry name" value="N-ALPHA-ACETYLTRANSFERASE 20"/>
    <property type="match status" value="1"/>
</dbReference>
<dbReference type="OMA" id="EQHPSMR"/>
<dbReference type="FunFam" id="3.40.630.30:FF:000034">
    <property type="entry name" value="N-alpha-acetyltransferase 20"/>
    <property type="match status" value="1"/>
</dbReference>